<dbReference type="SUPFAM" id="SSF47203">
    <property type="entry name" value="Acyl-CoA dehydrogenase C-terminal domain-like"/>
    <property type="match status" value="1"/>
</dbReference>
<gene>
    <name evidence="10" type="ORF">E4680_01935</name>
</gene>
<evidence type="ECO:0000256" key="6">
    <source>
        <dbReference type="RuleBase" id="RU362125"/>
    </source>
</evidence>
<dbReference type="Pfam" id="PF02770">
    <property type="entry name" value="Acyl-CoA_dh_M"/>
    <property type="match status" value="1"/>
</dbReference>
<name>A0A4Z0FB85_9GAMM</name>
<feature type="domain" description="Acyl-CoA oxidase/dehydrogenase middle" evidence="8">
    <location>
        <begin position="122"/>
        <end position="215"/>
    </location>
</feature>
<reference evidence="10 11" key="1">
    <citation type="journal article" date="2019" name="ISME J.">
        <title>Candidatus Macondimonas diazotrophica, a novel gammaproteobacterial genus dominating crude-oil-contaminated coastal sediments.</title>
        <authorList>
            <person name="Karthikeyan S."/>
            <person name="Konstantinidis K."/>
        </authorList>
    </citation>
    <scope>NUCLEOTIDE SEQUENCE [LARGE SCALE GENOMIC DNA]</scope>
    <source>
        <strain evidence="10 11">KTK01</strain>
    </source>
</reference>
<feature type="domain" description="Acyl-CoA dehydrogenase/oxidase C-terminal" evidence="7">
    <location>
        <begin position="227"/>
        <end position="373"/>
    </location>
</feature>
<dbReference type="InterPro" id="IPR009100">
    <property type="entry name" value="AcylCoA_DH/oxidase_NM_dom_sf"/>
</dbReference>
<dbReference type="PANTHER" id="PTHR43884">
    <property type="entry name" value="ACYL-COA DEHYDROGENASE"/>
    <property type="match status" value="1"/>
</dbReference>
<dbReference type="InterPro" id="IPR046373">
    <property type="entry name" value="Acyl-CoA_Oxase/DH_mid-dom_sf"/>
</dbReference>
<evidence type="ECO:0000256" key="3">
    <source>
        <dbReference type="ARBA" id="ARBA00022630"/>
    </source>
</evidence>
<dbReference type="GO" id="GO:0050660">
    <property type="term" value="F:flavin adenine dinucleotide binding"/>
    <property type="evidence" value="ECO:0007669"/>
    <property type="project" value="InterPro"/>
</dbReference>
<dbReference type="InterPro" id="IPR036250">
    <property type="entry name" value="AcylCo_DH-like_C"/>
</dbReference>
<dbReference type="OrthoDB" id="9769473at2"/>
<dbReference type="RefSeq" id="WP_135280693.1">
    <property type="nucleotide sequence ID" value="NZ_SRIO01000002.1"/>
</dbReference>
<dbReference type="Gene3D" id="1.20.140.10">
    <property type="entry name" value="Butyryl-CoA Dehydrogenase, subunit A, domain 3"/>
    <property type="match status" value="1"/>
</dbReference>
<evidence type="ECO:0000256" key="1">
    <source>
        <dbReference type="ARBA" id="ARBA00001974"/>
    </source>
</evidence>
<dbReference type="Proteomes" id="UP000297890">
    <property type="component" value="Unassembled WGS sequence"/>
</dbReference>
<evidence type="ECO:0000256" key="2">
    <source>
        <dbReference type="ARBA" id="ARBA00009347"/>
    </source>
</evidence>
<dbReference type="Gene3D" id="2.40.110.10">
    <property type="entry name" value="Butyryl-CoA Dehydrogenase, subunit A, domain 2"/>
    <property type="match status" value="1"/>
</dbReference>
<keyword evidence="5 6" id="KW-0560">Oxidoreductase</keyword>
<dbReference type="EMBL" id="SRIO01000002">
    <property type="protein sequence ID" value="TFZ83766.1"/>
    <property type="molecule type" value="Genomic_DNA"/>
</dbReference>
<evidence type="ECO:0000259" key="9">
    <source>
        <dbReference type="Pfam" id="PF02771"/>
    </source>
</evidence>
<evidence type="ECO:0000256" key="5">
    <source>
        <dbReference type="ARBA" id="ARBA00023002"/>
    </source>
</evidence>
<evidence type="ECO:0000313" key="10">
    <source>
        <dbReference type="EMBL" id="TFZ83766.1"/>
    </source>
</evidence>
<organism evidence="10 11">
    <name type="scientific">Candidatus Macondimonas diazotrophica</name>
    <dbReference type="NCBI Taxonomy" id="2305248"/>
    <lineage>
        <taxon>Bacteria</taxon>
        <taxon>Pseudomonadati</taxon>
        <taxon>Pseudomonadota</taxon>
        <taxon>Gammaproteobacteria</taxon>
        <taxon>Chromatiales</taxon>
        <taxon>Ectothiorhodospiraceae</taxon>
        <taxon>Candidatus Macondimonas</taxon>
    </lineage>
</organism>
<comment type="caution">
    <text evidence="10">The sequence shown here is derived from an EMBL/GenBank/DDBJ whole genome shotgun (WGS) entry which is preliminary data.</text>
</comment>
<dbReference type="CDD" id="cd00567">
    <property type="entry name" value="ACAD"/>
    <property type="match status" value="1"/>
</dbReference>
<dbReference type="SUPFAM" id="SSF56645">
    <property type="entry name" value="Acyl-CoA dehydrogenase NM domain-like"/>
    <property type="match status" value="1"/>
</dbReference>
<dbReference type="GO" id="GO:0003995">
    <property type="term" value="F:acyl-CoA dehydrogenase activity"/>
    <property type="evidence" value="ECO:0007669"/>
    <property type="project" value="TreeGrafter"/>
</dbReference>
<dbReference type="Pfam" id="PF00441">
    <property type="entry name" value="Acyl-CoA_dh_1"/>
    <property type="match status" value="1"/>
</dbReference>
<proteinExistence type="inferred from homology"/>
<feature type="domain" description="Acyl-CoA dehydrogenase/oxidase N-terminal" evidence="9">
    <location>
        <begin position="6"/>
        <end position="118"/>
    </location>
</feature>
<comment type="similarity">
    <text evidence="2 6">Belongs to the acyl-CoA dehydrogenase family.</text>
</comment>
<dbReference type="Pfam" id="PF02771">
    <property type="entry name" value="Acyl-CoA_dh_N"/>
    <property type="match status" value="1"/>
</dbReference>
<dbReference type="InterPro" id="IPR037069">
    <property type="entry name" value="AcylCoA_DH/ox_N_sf"/>
</dbReference>
<sequence length="381" mass="40892">MDFNLSEEQKLIRNAVDKFIRNDYSFDARKKVLAEENGFSRAHWQQFADMGWLGIPFAEEQGGLGGGIVDIVQVMEAFGTGMVLEPYLSAIVLAGGLIARNGSDAQKESLIPALIGGEKLLAVAYTEQESRFNTADVQTRAEKNGAGYVLNGEKAVVLGAASADVLIVSARTSGERLDTNGISLFLVDTKAAGVEIKGFRTMDGSHAGNVRLNNVQVNADALVGSEGAGFDALDEAVDHATVAACADALGAMHAAMRKTVDYLKTRKQFGVPIGSFQALQHRAVDLFTAVEACRSMVLMASLKVTDSDPVARRMAVSAAKQFVGEKARLIAQQAVQMHGGIGMTEELDIGHYFRRLTMFCSQFGTTDFHLKRYADLMAAAA</sequence>
<evidence type="ECO:0000256" key="4">
    <source>
        <dbReference type="ARBA" id="ARBA00022827"/>
    </source>
</evidence>
<dbReference type="AlphaFoldDB" id="A0A4Z0FB85"/>
<protein>
    <submittedName>
        <fullName evidence="10">Pimeloyl-CoA dehydrogenase small subunit</fullName>
    </submittedName>
</protein>
<evidence type="ECO:0000313" key="11">
    <source>
        <dbReference type="Proteomes" id="UP000297890"/>
    </source>
</evidence>
<dbReference type="InterPro" id="IPR013786">
    <property type="entry name" value="AcylCoA_DH/ox_N"/>
</dbReference>
<evidence type="ECO:0000259" key="8">
    <source>
        <dbReference type="Pfam" id="PF02770"/>
    </source>
</evidence>
<evidence type="ECO:0000259" key="7">
    <source>
        <dbReference type="Pfam" id="PF00441"/>
    </source>
</evidence>
<keyword evidence="11" id="KW-1185">Reference proteome</keyword>
<keyword evidence="4 6" id="KW-0274">FAD</keyword>
<keyword evidence="3 6" id="KW-0285">Flavoprotein</keyword>
<accession>A0A4Z0FB85</accession>
<dbReference type="InterPro" id="IPR009075">
    <property type="entry name" value="AcylCo_DH/oxidase_C"/>
</dbReference>
<dbReference type="InterPro" id="IPR006091">
    <property type="entry name" value="Acyl-CoA_Oxase/DH_mid-dom"/>
</dbReference>
<comment type="cofactor">
    <cofactor evidence="1 6">
        <name>FAD</name>
        <dbReference type="ChEBI" id="CHEBI:57692"/>
    </cofactor>
</comment>
<dbReference type="Gene3D" id="1.10.540.10">
    <property type="entry name" value="Acyl-CoA dehydrogenase/oxidase, N-terminal domain"/>
    <property type="match status" value="1"/>
</dbReference>
<dbReference type="PANTHER" id="PTHR43884:SF20">
    <property type="entry name" value="ACYL-COA DEHYDROGENASE FADE28"/>
    <property type="match status" value="1"/>
</dbReference>